<evidence type="ECO:0000313" key="2">
    <source>
        <dbReference type="EMBL" id="MBC3794776.1"/>
    </source>
</evidence>
<evidence type="ECO:0000256" key="1">
    <source>
        <dbReference type="SAM" id="MobiDB-lite"/>
    </source>
</evidence>
<name>A0ABR6WDZ8_9BACT</name>
<sequence>MSLSSPATVPDQAEELDDPYIQTVSTEEFVEAVEQASQEEEE</sequence>
<dbReference type="RefSeq" id="WP_262891313.1">
    <property type="nucleotide sequence ID" value="NZ_VFIA01000058.1"/>
</dbReference>
<gene>
    <name evidence="2" type="ORF">FH603_5308</name>
</gene>
<organism evidence="2 3">
    <name type="scientific">Spirosoma utsteinense</name>
    <dbReference type="NCBI Taxonomy" id="2585773"/>
    <lineage>
        <taxon>Bacteria</taxon>
        <taxon>Pseudomonadati</taxon>
        <taxon>Bacteroidota</taxon>
        <taxon>Cytophagia</taxon>
        <taxon>Cytophagales</taxon>
        <taxon>Cytophagaceae</taxon>
        <taxon>Spirosoma</taxon>
    </lineage>
</organism>
<proteinExistence type="predicted"/>
<dbReference type="Proteomes" id="UP000700732">
    <property type="component" value="Unassembled WGS sequence"/>
</dbReference>
<comment type="caution">
    <text evidence="2">The sequence shown here is derived from an EMBL/GenBank/DDBJ whole genome shotgun (WGS) entry which is preliminary data.</text>
</comment>
<keyword evidence="3" id="KW-1185">Reference proteome</keyword>
<dbReference type="EMBL" id="VFIA01000058">
    <property type="protein sequence ID" value="MBC3794776.1"/>
    <property type="molecule type" value="Genomic_DNA"/>
</dbReference>
<protein>
    <submittedName>
        <fullName evidence="2">Uncharacterized protein</fullName>
    </submittedName>
</protein>
<feature type="region of interest" description="Disordered" evidence="1">
    <location>
        <begin position="1"/>
        <end position="22"/>
    </location>
</feature>
<evidence type="ECO:0000313" key="3">
    <source>
        <dbReference type="Proteomes" id="UP000700732"/>
    </source>
</evidence>
<accession>A0ABR6WDZ8</accession>
<reference evidence="2 3" key="1">
    <citation type="submission" date="2019-06" db="EMBL/GenBank/DDBJ databases">
        <title>Spirosoma utsteinense sp. nov. isolated from Antarctic ice-free soils.</title>
        <authorList>
            <person name="Tahon G."/>
        </authorList>
    </citation>
    <scope>NUCLEOTIDE SEQUENCE [LARGE SCALE GENOMIC DNA]</scope>
    <source>
        <strain evidence="2 3">LMG 31447</strain>
    </source>
</reference>